<dbReference type="EMBL" id="FOFG01000009">
    <property type="protein sequence ID" value="SEQ91382.1"/>
    <property type="molecule type" value="Genomic_DNA"/>
</dbReference>
<dbReference type="PANTHER" id="PTHR33609:SF1">
    <property type="entry name" value="TRANSPOSASE"/>
    <property type="match status" value="1"/>
</dbReference>
<dbReference type="InterPro" id="IPR009057">
    <property type="entry name" value="Homeodomain-like_sf"/>
</dbReference>
<dbReference type="Proteomes" id="UP000199647">
    <property type="component" value="Unassembled WGS sequence"/>
</dbReference>
<keyword evidence="4" id="KW-1185">Reference proteome</keyword>
<evidence type="ECO:0000256" key="1">
    <source>
        <dbReference type="SAM" id="Coils"/>
    </source>
</evidence>
<dbReference type="SUPFAM" id="SSF46689">
    <property type="entry name" value="Homeodomain-like"/>
    <property type="match status" value="1"/>
</dbReference>
<dbReference type="InterPro" id="IPR052546">
    <property type="entry name" value="Transposase_8_domain"/>
</dbReference>
<name>A0A1H9JX52_9HYPH</name>
<dbReference type="STRING" id="1855383.SAMN05216548_1091"/>
<protein>
    <submittedName>
        <fullName evidence="2">Transposase</fullName>
    </submittedName>
</protein>
<keyword evidence="1" id="KW-0175">Coiled coil</keyword>
<dbReference type="InterPro" id="IPR002514">
    <property type="entry name" value="Transposase_8"/>
</dbReference>
<dbReference type="GO" id="GO:0003677">
    <property type="term" value="F:DNA binding"/>
    <property type="evidence" value="ECO:0007669"/>
    <property type="project" value="InterPro"/>
</dbReference>
<evidence type="ECO:0000313" key="3">
    <source>
        <dbReference type="EMBL" id="SEQ96543.1"/>
    </source>
</evidence>
<feature type="coiled-coil region" evidence="1">
    <location>
        <begin position="53"/>
        <end position="80"/>
    </location>
</feature>
<evidence type="ECO:0000313" key="4">
    <source>
        <dbReference type="Proteomes" id="UP000199647"/>
    </source>
</evidence>
<evidence type="ECO:0000313" key="2">
    <source>
        <dbReference type="EMBL" id="SEQ91382.1"/>
    </source>
</evidence>
<dbReference type="GO" id="GO:0006313">
    <property type="term" value="P:DNA transposition"/>
    <property type="evidence" value="ECO:0007669"/>
    <property type="project" value="InterPro"/>
</dbReference>
<accession>A0A1H9JX52</accession>
<organism evidence="2 4">
    <name type="scientific">Faunimonas pinastri</name>
    <dbReference type="NCBI Taxonomy" id="1855383"/>
    <lineage>
        <taxon>Bacteria</taxon>
        <taxon>Pseudomonadati</taxon>
        <taxon>Pseudomonadota</taxon>
        <taxon>Alphaproteobacteria</taxon>
        <taxon>Hyphomicrobiales</taxon>
        <taxon>Afifellaceae</taxon>
        <taxon>Faunimonas</taxon>
    </lineage>
</organism>
<proteinExistence type="predicted"/>
<dbReference type="PANTHER" id="PTHR33609">
    <property type="entry name" value="LOW CALCIUM RESPONSE LOCUS PROTEIN S"/>
    <property type="match status" value="1"/>
</dbReference>
<sequence length="92" mass="10613">MPRKKHQPEGIVAKLRQVDVLVSQGRSVSEAIRTISVTPFTYYRWRKEFGGLKSDQVKRLKDLEKENERLRKAVSDLTLEKLILKEAASGNF</sequence>
<dbReference type="GO" id="GO:0004803">
    <property type="term" value="F:transposase activity"/>
    <property type="evidence" value="ECO:0007669"/>
    <property type="project" value="InterPro"/>
</dbReference>
<dbReference type="EMBL" id="FOFG01000009">
    <property type="protein sequence ID" value="SEQ96543.1"/>
    <property type="molecule type" value="Genomic_DNA"/>
</dbReference>
<dbReference type="Pfam" id="PF01527">
    <property type="entry name" value="HTH_Tnp_1"/>
    <property type="match status" value="1"/>
</dbReference>
<gene>
    <name evidence="2" type="ORF">SAMN05216548_1091</name>
    <name evidence="3" type="ORF">SAMN05216548_109148</name>
</gene>
<reference evidence="2 4" key="1">
    <citation type="submission" date="2016-10" db="EMBL/GenBank/DDBJ databases">
        <authorList>
            <person name="de Groot N.N."/>
        </authorList>
    </citation>
    <scope>NUCLEOTIDE SEQUENCE [LARGE SCALE GENOMIC DNA]</scope>
    <source>
        <strain evidence="2 4">A52C2</strain>
    </source>
</reference>
<dbReference type="AlphaFoldDB" id="A0A1H9JX52"/>